<feature type="region of interest" description="Disordered" evidence="1">
    <location>
        <begin position="190"/>
        <end position="226"/>
    </location>
</feature>
<feature type="compositionally biased region" description="Polar residues" evidence="1">
    <location>
        <begin position="300"/>
        <end position="314"/>
    </location>
</feature>
<dbReference type="OrthoDB" id="48105at2759"/>
<evidence type="ECO:0000313" key="3">
    <source>
        <dbReference type="Proteomes" id="UP000291116"/>
    </source>
</evidence>
<keyword evidence="3" id="KW-1185">Reference proteome</keyword>
<feature type="compositionally biased region" description="Polar residues" evidence="1">
    <location>
        <begin position="55"/>
        <end position="86"/>
    </location>
</feature>
<feature type="compositionally biased region" description="Basic and acidic residues" evidence="1">
    <location>
        <begin position="386"/>
        <end position="414"/>
    </location>
</feature>
<feature type="region of interest" description="Disordered" evidence="1">
    <location>
        <begin position="378"/>
        <end position="426"/>
    </location>
</feature>
<dbReference type="AlphaFoldDB" id="A0A448YYT3"/>
<feature type="compositionally biased region" description="Basic and acidic residues" evidence="1">
    <location>
        <begin position="190"/>
        <end position="213"/>
    </location>
</feature>
<feature type="region of interest" description="Disordered" evidence="1">
    <location>
        <begin position="129"/>
        <end position="160"/>
    </location>
</feature>
<evidence type="ECO:0008006" key="4">
    <source>
        <dbReference type="Google" id="ProtNLM"/>
    </source>
</evidence>
<evidence type="ECO:0000256" key="1">
    <source>
        <dbReference type="SAM" id="MobiDB-lite"/>
    </source>
</evidence>
<sequence length="503" mass="55364">MIPRPTTFSTERIRRIQRPSMTILARSRRLFGSGTHPKAHVHSLSSFKAAPLATGASSRTRLQQQQHSQTTNRRFGSVAAASSNAWTRSRSSNGSRTNGSTTYFGVMASAAAATSLLLAPGSLDWNSPSTTLCEEAAPAGEGNSIPEESEHDPYDNLPEEDEPTHCSICLTYRQGPCRPYWRKVEACTKDHEKENKNKAEEGKSPSDKSKGDDDSSDEGDPSSPSERCFKYMMPWIDCASKYRNLYTLIEMDTNYTEGIQELEATSRHFCWMTGKEPAIDWTKWQEYISSKEQEDEDQTSAETTKNSSKDQGTVSDADPSVAMWKTLDTALGDPELVTIETKVPPTIQSPDGDSSGLGILECAYVTDQDNNVIGFAYGTKPSELMSDSKDTNKGTEENTTEDNKTTARSNEKSGDGTSEDGGEKMVPLNIRLVVSRTREFVLSASYTHRRIAEGTAAAAKTNGSDSSKKEDAKNFYLESHLYRSKPFSLADAPKAPQQKPTEQ</sequence>
<organism evidence="2 3">
    <name type="scientific">Pseudo-nitzschia multistriata</name>
    <dbReference type="NCBI Taxonomy" id="183589"/>
    <lineage>
        <taxon>Eukaryota</taxon>
        <taxon>Sar</taxon>
        <taxon>Stramenopiles</taxon>
        <taxon>Ochrophyta</taxon>
        <taxon>Bacillariophyta</taxon>
        <taxon>Bacillariophyceae</taxon>
        <taxon>Bacillariophycidae</taxon>
        <taxon>Bacillariales</taxon>
        <taxon>Bacillariaceae</taxon>
        <taxon>Pseudo-nitzschia</taxon>
    </lineage>
</organism>
<feature type="compositionally biased region" description="Low complexity" evidence="1">
    <location>
        <begin position="87"/>
        <end position="98"/>
    </location>
</feature>
<dbReference type="Proteomes" id="UP000291116">
    <property type="component" value="Unassembled WGS sequence"/>
</dbReference>
<proteinExistence type="predicted"/>
<accession>A0A448YYT3</accession>
<gene>
    <name evidence="2" type="ORF">PSNMU_V1.4_AUG-EV-PASAV3_0016350</name>
</gene>
<dbReference type="EMBL" id="CAACVS010000043">
    <property type="protein sequence ID" value="VEU34914.1"/>
    <property type="molecule type" value="Genomic_DNA"/>
</dbReference>
<reference evidence="2 3" key="1">
    <citation type="submission" date="2019-01" db="EMBL/GenBank/DDBJ databases">
        <authorList>
            <person name="Ferrante I. M."/>
        </authorList>
    </citation>
    <scope>NUCLEOTIDE SEQUENCE [LARGE SCALE GENOMIC DNA]</scope>
    <source>
        <strain evidence="2 3">B856</strain>
    </source>
</reference>
<feature type="region of interest" description="Disordered" evidence="1">
    <location>
        <begin position="451"/>
        <end position="471"/>
    </location>
</feature>
<feature type="region of interest" description="Disordered" evidence="1">
    <location>
        <begin position="55"/>
        <end position="98"/>
    </location>
</feature>
<feature type="region of interest" description="Disordered" evidence="1">
    <location>
        <begin position="290"/>
        <end position="320"/>
    </location>
</feature>
<protein>
    <recommendedName>
        <fullName evidence="4">GCK domain-containing protein</fullName>
    </recommendedName>
</protein>
<evidence type="ECO:0000313" key="2">
    <source>
        <dbReference type="EMBL" id="VEU34914.1"/>
    </source>
</evidence>
<name>A0A448YYT3_9STRA</name>